<accession>A0ABN2TRH3</accession>
<proteinExistence type="predicted"/>
<evidence type="ECO:0000259" key="2">
    <source>
        <dbReference type="Pfam" id="PF01609"/>
    </source>
</evidence>
<dbReference type="Proteomes" id="UP001501585">
    <property type="component" value="Unassembled WGS sequence"/>
</dbReference>
<dbReference type="SUPFAM" id="SSF53098">
    <property type="entry name" value="Ribonuclease H-like"/>
    <property type="match status" value="1"/>
</dbReference>
<reference evidence="3 4" key="1">
    <citation type="journal article" date="2019" name="Int. J. Syst. Evol. Microbiol.">
        <title>The Global Catalogue of Microorganisms (GCM) 10K type strain sequencing project: providing services to taxonomists for standard genome sequencing and annotation.</title>
        <authorList>
            <consortium name="The Broad Institute Genomics Platform"/>
            <consortium name="The Broad Institute Genome Sequencing Center for Infectious Disease"/>
            <person name="Wu L."/>
            <person name="Ma J."/>
        </authorList>
    </citation>
    <scope>NUCLEOTIDE SEQUENCE [LARGE SCALE GENOMIC DNA]</scope>
    <source>
        <strain evidence="3 4">JCM 15313</strain>
    </source>
</reference>
<evidence type="ECO:0000313" key="4">
    <source>
        <dbReference type="Proteomes" id="UP001501585"/>
    </source>
</evidence>
<feature type="region of interest" description="Disordered" evidence="1">
    <location>
        <begin position="183"/>
        <end position="209"/>
    </location>
</feature>
<dbReference type="InterPro" id="IPR002559">
    <property type="entry name" value="Transposase_11"/>
</dbReference>
<sequence length="209" mass="22904">MIERCADDPLLTFAWITADEAYGDNTRLRERCKSRGLNHVVAVACDHPLILAGAKTRADAAFAALAVEAWQRYSCGTGAKGQRFYDWAWIGVGEQEWVLARRSVSDPTELAFFRCWAARSVALPELVRVAGARWSVEEVFQAAKNEVGLDHYQVRKHTAWYRHVTLAMVAQAHLAFLAAETARGQGSPRGGEHDGPVTQGARPGGTIAA</sequence>
<dbReference type="InterPro" id="IPR039365">
    <property type="entry name" value="IS701-like"/>
</dbReference>
<name>A0ABN2TRH3_9ACTN</name>
<dbReference type="PANTHER" id="PTHR33627">
    <property type="entry name" value="TRANSPOSASE"/>
    <property type="match status" value="1"/>
</dbReference>
<dbReference type="InterPro" id="IPR012337">
    <property type="entry name" value="RNaseH-like_sf"/>
</dbReference>
<dbReference type="EMBL" id="BAAAPC010000039">
    <property type="protein sequence ID" value="GAA2017560.1"/>
    <property type="molecule type" value="Genomic_DNA"/>
</dbReference>
<dbReference type="Pfam" id="PF01609">
    <property type="entry name" value="DDE_Tnp_1"/>
    <property type="match status" value="1"/>
</dbReference>
<gene>
    <name evidence="3" type="ORF">GCM10009799_51940</name>
</gene>
<protein>
    <recommendedName>
        <fullName evidence="2">Transposase IS4-like domain-containing protein</fullName>
    </recommendedName>
</protein>
<keyword evidence="4" id="KW-1185">Reference proteome</keyword>
<dbReference type="PANTHER" id="PTHR33627:SF1">
    <property type="entry name" value="TRANSPOSASE"/>
    <property type="match status" value="1"/>
</dbReference>
<organism evidence="3 4">
    <name type="scientific">Nocardiopsis rhodophaea</name>
    <dbReference type="NCBI Taxonomy" id="280238"/>
    <lineage>
        <taxon>Bacteria</taxon>
        <taxon>Bacillati</taxon>
        <taxon>Actinomycetota</taxon>
        <taxon>Actinomycetes</taxon>
        <taxon>Streptosporangiales</taxon>
        <taxon>Nocardiopsidaceae</taxon>
        <taxon>Nocardiopsis</taxon>
    </lineage>
</organism>
<comment type="caution">
    <text evidence="3">The sequence shown here is derived from an EMBL/GenBank/DDBJ whole genome shotgun (WGS) entry which is preliminary data.</text>
</comment>
<feature type="domain" description="Transposase IS4-like" evidence="2">
    <location>
        <begin position="12"/>
        <end position="166"/>
    </location>
</feature>
<evidence type="ECO:0000313" key="3">
    <source>
        <dbReference type="EMBL" id="GAA2017560.1"/>
    </source>
</evidence>
<evidence type="ECO:0000256" key="1">
    <source>
        <dbReference type="SAM" id="MobiDB-lite"/>
    </source>
</evidence>